<feature type="transmembrane region" description="Helical" evidence="1">
    <location>
        <begin position="22"/>
        <end position="43"/>
    </location>
</feature>
<evidence type="ECO:0000256" key="1">
    <source>
        <dbReference type="SAM" id="Phobius"/>
    </source>
</evidence>
<dbReference type="CDD" id="cd06259">
    <property type="entry name" value="YdcF-like"/>
    <property type="match status" value="1"/>
</dbReference>
<comment type="caution">
    <text evidence="3">The sequence shown here is derived from an EMBL/GenBank/DDBJ whole genome shotgun (WGS) entry which is preliminary data.</text>
</comment>
<keyword evidence="1" id="KW-0472">Membrane</keyword>
<reference evidence="3 4" key="1">
    <citation type="submission" date="2018-11" db="EMBL/GenBank/DDBJ databases">
        <title>Saccharopolyspora rhizosphaerae sp. nov., an actinomycete isolated from rhizosphere soil in Thailand.</title>
        <authorList>
            <person name="Intra B."/>
            <person name="Euanorasetr J."/>
            <person name="Take A."/>
            <person name="Inahashi Y."/>
            <person name="Mori M."/>
            <person name="Panbangred W."/>
            <person name="Matsumoto A."/>
        </authorList>
    </citation>
    <scope>NUCLEOTIDE SEQUENCE [LARGE SCALE GENOMIC DNA]</scope>
    <source>
        <strain evidence="3 4">H219</strain>
    </source>
</reference>
<evidence type="ECO:0000313" key="3">
    <source>
        <dbReference type="EMBL" id="RRO12887.1"/>
    </source>
</evidence>
<keyword evidence="1" id="KW-0812">Transmembrane</keyword>
<dbReference type="InterPro" id="IPR051599">
    <property type="entry name" value="Cell_Envelope_Assoc"/>
</dbReference>
<keyword evidence="4" id="KW-1185">Reference proteome</keyword>
<dbReference type="OrthoDB" id="9782395at2"/>
<name>A0A426JIE2_9PSEU</name>
<gene>
    <name evidence="3" type="ORF">EIL87_24755</name>
</gene>
<dbReference type="AlphaFoldDB" id="A0A426JIE2"/>
<dbReference type="GO" id="GO:0005886">
    <property type="term" value="C:plasma membrane"/>
    <property type="evidence" value="ECO:0007669"/>
    <property type="project" value="TreeGrafter"/>
</dbReference>
<dbReference type="PANTHER" id="PTHR30336">
    <property type="entry name" value="INNER MEMBRANE PROTEIN, PROBABLE PERMEASE"/>
    <property type="match status" value="1"/>
</dbReference>
<keyword evidence="1" id="KW-1133">Transmembrane helix</keyword>
<accession>A0A426JIE2</accession>
<evidence type="ECO:0000313" key="4">
    <source>
        <dbReference type="Proteomes" id="UP000274515"/>
    </source>
</evidence>
<evidence type="ECO:0000259" key="2">
    <source>
        <dbReference type="Pfam" id="PF02698"/>
    </source>
</evidence>
<feature type="domain" description="DUF218" evidence="2">
    <location>
        <begin position="60"/>
        <end position="174"/>
    </location>
</feature>
<proteinExistence type="predicted"/>
<dbReference type="InterPro" id="IPR003848">
    <property type="entry name" value="DUF218"/>
</dbReference>
<protein>
    <submittedName>
        <fullName evidence="3">YdcF family protein</fullName>
    </submittedName>
</protein>
<dbReference type="EMBL" id="RSAA01000035">
    <property type="protein sequence ID" value="RRO12887.1"/>
    <property type="molecule type" value="Genomic_DNA"/>
</dbReference>
<dbReference type="PANTHER" id="PTHR30336:SF6">
    <property type="entry name" value="INTEGRAL MEMBRANE PROTEIN"/>
    <property type="match status" value="1"/>
</dbReference>
<dbReference type="Proteomes" id="UP000274515">
    <property type="component" value="Unassembled WGS sequence"/>
</dbReference>
<sequence length="209" mass="22744">MGVVVACHPGAGRGWQTWCVRAVWVVLGATVGVVVAPLSWTWLRSVGRVRDVDDVPDREVALVLGAGVRWDGVPSRILQGRLDVAVDLFQAGKVRRIIVSGSPESRGHSEPVVMRRYLVSRGVPESAVELDESGVDTCSSCRTASREHGSLIVVTTRFHLRRSITLARRFGIDAHGVGHDAAAEGLRRVNARASRREVLATGKAFWLPR</sequence>
<organism evidence="3 4">
    <name type="scientific">Saccharopolyspora rhizosphaerae</name>
    <dbReference type="NCBI Taxonomy" id="2492662"/>
    <lineage>
        <taxon>Bacteria</taxon>
        <taxon>Bacillati</taxon>
        <taxon>Actinomycetota</taxon>
        <taxon>Actinomycetes</taxon>
        <taxon>Pseudonocardiales</taxon>
        <taxon>Pseudonocardiaceae</taxon>
        <taxon>Saccharopolyspora</taxon>
    </lineage>
</organism>
<dbReference type="Pfam" id="PF02698">
    <property type="entry name" value="DUF218"/>
    <property type="match status" value="1"/>
</dbReference>